<dbReference type="PANTHER" id="PTHR42905:SF16">
    <property type="entry name" value="CARBOXYPHOSPHONOENOLPYRUVATE PHOSPHONOMUTASE-LIKE PROTEIN (AFU_ORTHOLOGUE AFUA_5G07230)"/>
    <property type="match status" value="1"/>
</dbReference>
<organism evidence="1 2">
    <name type="scientific">Actinomadura fulvescens</name>
    <dbReference type="NCBI Taxonomy" id="46160"/>
    <lineage>
        <taxon>Bacteria</taxon>
        <taxon>Bacillati</taxon>
        <taxon>Actinomycetota</taxon>
        <taxon>Actinomycetes</taxon>
        <taxon>Streptosporangiales</taxon>
        <taxon>Thermomonosporaceae</taxon>
        <taxon>Actinomadura</taxon>
    </lineage>
</organism>
<keyword evidence="2" id="KW-1185">Reference proteome</keyword>
<name>A0ABP6BWB6_9ACTN</name>
<dbReference type="SUPFAM" id="SSF51621">
    <property type="entry name" value="Phosphoenolpyruvate/pyruvate domain"/>
    <property type="match status" value="1"/>
</dbReference>
<dbReference type="Gene3D" id="3.20.20.60">
    <property type="entry name" value="Phosphoenolpyruvate-binding domains"/>
    <property type="match status" value="1"/>
</dbReference>
<dbReference type="EMBL" id="BAAATD010000003">
    <property type="protein sequence ID" value="GAA2591024.1"/>
    <property type="molecule type" value="Genomic_DNA"/>
</dbReference>
<dbReference type="CDD" id="cd00377">
    <property type="entry name" value="ICL_PEPM"/>
    <property type="match status" value="1"/>
</dbReference>
<keyword evidence="1" id="KW-0456">Lyase</keyword>
<evidence type="ECO:0000313" key="2">
    <source>
        <dbReference type="Proteomes" id="UP001501509"/>
    </source>
</evidence>
<evidence type="ECO:0000313" key="1">
    <source>
        <dbReference type="EMBL" id="GAA2591024.1"/>
    </source>
</evidence>
<sequence length="267" mass="27709">MTSTFHALHHGDKPLLLPNAWDFASGALLAEAGFPAIGTTSLGVAGVAGKPDASGDTKEETIALARTLARLPVPVTVDLEGGYSERPDEVGALVGELASFGIAGVNLEDGLADGTVRPVGHLVAVIEAVKAAAPEVFLNARTDLFWLGKGSRDETLERTNAYADAGADGVFVPGVSADDDVRALVQGTPLPLNVLHLPGRTDFTRMGELGARRVSCGSLLYRAALRTALNTALDIAGEPADRPIPSYADVQKVLTTPVTRSPDPQAT</sequence>
<protein>
    <submittedName>
        <fullName evidence="1">Isocitrate lyase/phosphoenolpyruvate mutase family protein</fullName>
    </submittedName>
</protein>
<comment type="caution">
    <text evidence="1">The sequence shown here is derived from an EMBL/GenBank/DDBJ whole genome shotgun (WGS) entry which is preliminary data.</text>
</comment>
<proteinExistence type="predicted"/>
<dbReference type="InterPro" id="IPR015813">
    <property type="entry name" value="Pyrv/PenolPyrv_kinase-like_dom"/>
</dbReference>
<gene>
    <name evidence="1" type="ORF">GCM10010411_24980</name>
</gene>
<dbReference type="Pfam" id="PF13714">
    <property type="entry name" value="PEP_mutase"/>
    <property type="match status" value="1"/>
</dbReference>
<dbReference type="InterPro" id="IPR039556">
    <property type="entry name" value="ICL/PEPM"/>
</dbReference>
<dbReference type="PANTHER" id="PTHR42905">
    <property type="entry name" value="PHOSPHOENOLPYRUVATE CARBOXYLASE"/>
    <property type="match status" value="1"/>
</dbReference>
<dbReference type="Proteomes" id="UP001501509">
    <property type="component" value="Unassembled WGS sequence"/>
</dbReference>
<dbReference type="RefSeq" id="WP_344540600.1">
    <property type="nucleotide sequence ID" value="NZ_BAAATD010000003.1"/>
</dbReference>
<accession>A0ABP6BWB6</accession>
<dbReference type="GO" id="GO:0016829">
    <property type="term" value="F:lyase activity"/>
    <property type="evidence" value="ECO:0007669"/>
    <property type="project" value="UniProtKB-KW"/>
</dbReference>
<dbReference type="InterPro" id="IPR040442">
    <property type="entry name" value="Pyrv_kinase-like_dom_sf"/>
</dbReference>
<reference evidence="2" key="1">
    <citation type="journal article" date="2019" name="Int. J. Syst. Evol. Microbiol.">
        <title>The Global Catalogue of Microorganisms (GCM) 10K type strain sequencing project: providing services to taxonomists for standard genome sequencing and annotation.</title>
        <authorList>
            <consortium name="The Broad Institute Genomics Platform"/>
            <consortium name="The Broad Institute Genome Sequencing Center for Infectious Disease"/>
            <person name="Wu L."/>
            <person name="Ma J."/>
        </authorList>
    </citation>
    <scope>NUCLEOTIDE SEQUENCE [LARGE SCALE GENOMIC DNA]</scope>
    <source>
        <strain evidence="2">JCM 6833</strain>
    </source>
</reference>